<dbReference type="PROSITE" id="PS51257">
    <property type="entry name" value="PROKAR_LIPOPROTEIN"/>
    <property type="match status" value="1"/>
</dbReference>
<evidence type="ECO:0000313" key="2">
    <source>
        <dbReference type="EMBL" id="EFG04542.2"/>
    </source>
</evidence>
<geneLocation type="plasmid" evidence="2 3">
    <name>pSCL4</name>
</geneLocation>
<proteinExistence type="predicted"/>
<feature type="region of interest" description="Disordered" evidence="1">
    <location>
        <begin position="31"/>
        <end position="60"/>
    </location>
</feature>
<dbReference type="KEGG" id="sclf:BB341_29380"/>
<keyword evidence="2" id="KW-0614">Plasmid</keyword>
<evidence type="ECO:0000313" key="3">
    <source>
        <dbReference type="Proteomes" id="UP000002357"/>
    </source>
</evidence>
<dbReference type="AlphaFoldDB" id="B5GMN8"/>
<feature type="compositionally biased region" description="Basic and acidic residues" evidence="1">
    <location>
        <begin position="50"/>
        <end position="60"/>
    </location>
</feature>
<dbReference type="EMBL" id="CM000914">
    <property type="protein sequence ID" value="EFG04542.2"/>
    <property type="molecule type" value="Genomic_DNA"/>
</dbReference>
<dbReference type="RefSeq" id="WP_003952998.1">
    <property type="nucleotide sequence ID" value="NZ_CM000914.1"/>
</dbReference>
<dbReference type="Proteomes" id="UP000002357">
    <property type="component" value="Plasmid pSCL4"/>
</dbReference>
<name>B5GMN8_STRCL</name>
<gene>
    <name evidence="2" type="ORF">SCLAV_p1056</name>
</gene>
<organism evidence="2 3">
    <name type="scientific">Streptomyces clavuligerus</name>
    <dbReference type="NCBI Taxonomy" id="1901"/>
    <lineage>
        <taxon>Bacteria</taxon>
        <taxon>Bacillati</taxon>
        <taxon>Actinomycetota</taxon>
        <taxon>Actinomycetes</taxon>
        <taxon>Kitasatosporales</taxon>
        <taxon>Streptomycetaceae</taxon>
        <taxon>Streptomyces</taxon>
    </lineage>
</organism>
<evidence type="ECO:0000256" key="1">
    <source>
        <dbReference type="SAM" id="MobiDB-lite"/>
    </source>
</evidence>
<reference evidence="2 3" key="1">
    <citation type="journal article" date="2010" name="Genome Biol. Evol.">
        <title>The sequence of a 1.8-mb bacterial linear plasmid reveals a rich evolutionary reservoir of secondary metabolic pathways.</title>
        <authorList>
            <person name="Medema M.H."/>
            <person name="Trefzer A."/>
            <person name="Kovalchuk A."/>
            <person name="van den Berg M."/>
            <person name="Mueller U."/>
            <person name="Heijne W."/>
            <person name="Wu L."/>
            <person name="Alam M.T."/>
            <person name="Ronning C.M."/>
            <person name="Nierman W.C."/>
            <person name="Bovenberg R.A.L."/>
            <person name="Breitling R."/>
            <person name="Takano E."/>
        </authorList>
    </citation>
    <scope>NUCLEOTIDE SEQUENCE [LARGE SCALE GENOMIC DNA]</scope>
    <source>
        <strain evidence="3">ATCC 27064 / DSM 738 / JCM 4710 / NBRC 13307 / NCIMB 12785 / NRRL 3585 / VKM Ac-602</strain>
        <plasmid evidence="2">pSCL4</plasmid>
    </source>
</reference>
<dbReference type="OrthoDB" id="4125635at2"/>
<accession>B5GMN8</accession>
<sequence length="253" mass="27141">MKNSVARWRWGRAGRLLLVGTLVGLVTACSSEPSPSREELRQQATSSAAESRRDAEERKARGLVERLTAVEGVEHVLTRLTDTCGMPSDGSLFDPQRPSDALHCEIRTFTYVGVRGDVTAVLPRIKAAGIADWGVRDGSGGDMPHAAGTVTYALDYHRGRGRDRDGGLLPAPTLTAPGLRLDWDRPDLPLRYLAEEPTPCPAKGAHPYQRCETTPPSPGTVAAARARYGTVMVLELGGSGSTAYGYYTVPRGG</sequence>
<evidence type="ECO:0008006" key="4">
    <source>
        <dbReference type="Google" id="ProtNLM"/>
    </source>
</evidence>
<protein>
    <recommendedName>
        <fullName evidence="4">Lipoprotein</fullName>
    </recommendedName>
</protein>
<dbReference type="GeneID" id="93734140"/>
<dbReference type="eggNOG" id="ENOG5031J11">
    <property type="taxonomic scope" value="Bacteria"/>
</dbReference>
<keyword evidence="3" id="KW-1185">Reference proteome</keyword>